<accession>A0AAN7LP25</accession>
<dbReference type="InterPro" id="IPR057600">
    <property type="entry name" value="TORTIFOLIA1/SINE1-2_N"/>
</dbReference>
<dbReference type="Gene3D" id="1.25.10.10">
    <property type="entry name" value="Leucine-rich Repeat Variant"/>
    <property type="match status" value="1"/>
</dbReference>
<sequence>MGSDLSQLLGKELANFSKDVDSRKSAMKVLESYVKEMNSKSIPLFLSQLSEVRESSDSSEEYITSVYEVLLRVHGVDVVPHIDNIMEAVMKTLASSKASSFTVHQSCSKVITATARYCIHPIMAEVRKNRIIHSICNPLCEFLLASQENLSTGAALCLKALVGSDNWQFASDSLVNKVSMNVAVALEMESHQTNAHMGLVMALAKKNSLILEAYARLLLGSGLAILNAGAKEGGSQKRLSAIQMVNFLMKSLDPQSIYSELDLIIEEMLKYEFDEMAFVKGAADEALQTARRILSQKERKSVMDSTPKYKSKFVDQVNTQRRNNSGFDNQSPESQTLDSLSKSGSPVGLLNSPTQVSSDLQFGSMIVKQRVQRFEDVVDNASHKDGLFSELSDGNGSGNGSFTKSGHSMFQKVNCSGGASPHKSIEFMQDCPSNGSDSPTPGSQEEGEDGEKSPEEYSGNSNGAVPQSLTLSTQGLPSKFYIGNTHMFTAPSKHVHSCQSSSHSNSESLSENQTGMFTSSPSSDSSWSQTGSNDYHTSPVHPVRELPLKHTEQVCSDIEHIQALEQLVSLKDAAVAAAAAALEEKSMRMRAEVKFQKNSFIMVICSALFLLLALITSLLLYTDDSKKFGSVVPT</sequence>
<evidence type="ECO:0000259" key="3">
    <source>
        <dbReference type="Pfam" id="PF24714"/>
    </source>
</evidence>
<feature type="compositionally biased region" description="Polar residues" evidence="1">
    <location>
        <begin position="431"/>
        <end position="443"/>
    </location>
</feature>
<evidence type="ECO:0000256" key="1">
    <source>
        <dbReference type="SAM" id="MobiDB-lite"/>
    </source>
</evidence>
<comment type="caution">
    <text evidence="4">The sequence shown here is derived from an EMBL/GenBank/DDBJ whole genome shotgun (WGS) entry which is preliminary data.</text>
</comment>
<feature type="region of interest" description="Disordered" evidence="1">
    <location>
        <begin position="493"/>
        <end position="541"/>
    </location>
</feature>
<proteinExistence type="predicted"/>
<dbReference type="EMBL" id="JAXQNO010000014">
    <property type="protein sequence ID" value="KAK4784536.1"/>
    <property type="molecule type" value="Genomic_DNA"/>
</dbReference>
<keyword evidence="5" id="KW-1185">Reference proteome</keyword>
<reference evidence="4 5" key="1">
    <citation type="journal article" date="2023" name="Hortic Res">
        <title>Pangenome of water caltrop reveals structural variations and asymmetric subgenome divergence after allopolyploidization.</title>
        <authorList>
            <person name="Zhang X."/>
            <person name="Chen Y."/>
            <person name="Wang L."/>
            <person name="Yuan Y."/>
            <person name="Fang M."/>
            <person name="Shi L."/>
            <person name="Lu R."/>
            <person name="Comes H.P."/>
            <person name="Ma Y."/>
            <person name="Chen Y."/>
            <person name="Huang G."/>
            <person name="Zhou Y."/>
            <person name="Zheng Z."/>
            <person name="Qiu Y."/>
        </authorList>
    </citation>
    <scope>NUCLEOTIDE SEQUENCE [LARGE SCALE GENOMIC DNA]</scope>
    <source>
        <strain evidence="4">F231</strain>
    </source>
</reference>
<feature type="compositionally biased region" description="Low complexity" evidence="1">
    <location>
        <begin position="497"/>
        <end position="510"/>
    </location>
</feature>
<feature type="compositionally biased region" description="Low complexity" evidence="1">
    <location>
        <begin position="519"/>
        <end position="532"/>
    </location>
</feature>
<dbReference type="GO" id="GO:0005874">
    <property type="term" value="C:microtubule"/>
    <property type="evidence" value="ECO:0007669"/>
    <property type="project" value="InterPro"/>
</dbReference>
<dbReference type="AlphaFoldDB" id="A0AAN7LP25"/>
<dbReference type="Pfam" id="PF24714">
    <property type="entry name" value="TOR1L1_N"/>
    <property type="match status" value="1"/>
</dbReference>
<organism evidence="4 5">
    <name type="scientific">Trapa natans</name>
    <name type="common">Water chestnut</name>
    <dbReference type="NCBI Taxonomy" id="22666"/>
    <lineage>
        <taxon>Eukaryota</taxon>
        <taxon>Viridiplantae</taxon>
        <taxon>Streptophyta</taxon>
        <taxon>Embryophyta</taxon>
        <taxon>Tracheophyta</taxon>
        <taxon>Spermatophyta</taxon>
        <taxon>Magnoliopsida</taxon>
        <taxon>eudicotyledons</taxon>
        <taxon>Gunneridae</taxon>
        <taxon>Pentapetalae</taxon>
        <taxon>rosids</taxon>
        <taxon>malvids</taxon>
        <taxon>Myrtales</taxon>
        <taxon>Lythraceae</taxon>
        <taxon>Trapa</taxon>
    </lineage>
</organism>
<feature type="transmembrane region" description="Helical" evidence="2">
    <location>
        <begin position="600"/>
        <end position="621"/>
    </location>
</feature>
<feature type="compositionally biased region" description="Polar residues" evidence="1">
    <location>
        <begin position="316"/>
        <end position="344"/>
    </location>
</feature>
<evidence type="ECO:0000313" key="5">
    <source>
        <dbReference type="Proteomes" id="UP001346149"/>
    </source>
</evidence>
<keyword evidence="2" id="KW-1133">Transmembrane helix</keyword>
<gene>
    <name evidence="4" type="ORF">SAY86_018904</name>
</gene>
<dbReference type="PANTHER" id="PTHR31355:SF4">
    <property type="entry name" value="TOG DOMAIN-CONTAINING PROTEIN"/>
    <property type="match status" value="1"/>
</dbReference>
<keyword evidence="2" id="KW-0812">Transmembrane</keyword>
<keyword evidence="2" id="KW-0472">Membrane</keyword>
<feature type="region of interest" description="Disordered" evidence="1">
    <location>
        <begin position="416"/>
        <end position="470"/>
    </location>
</feature>
<dbReference type="Proteomes" id="UP001346149">
    <property type="component" value="Unassembled WGS sequence"/>
</dbReference>
<dbReference type="InterPro" id="IPR033337">
    <property type="entry name" value="TORTIFOLIA1/SINE1-2"/>
</dbReference>
<dbReference type="GO" id="GO:0008017">
    <property type="term" value="F:microtubule binding"/>
    <property type="evidence" value="ECO:0007669"/>
    <property type="project" value="InterPro"/>
</dbReference>
<protein>
    <recommendedName>
        <fullName evidence="3">TORTIFOLIA1/SINE1-2 N-terminal domain-containing protein</fullName>
    </recommendedName>
</protein>
<evidence type="ECO:0000313" key="4">
    <source>
        <dbReference type="EMBL" id="KAK4784536.1"/>
    </source>
</evidence>
<dbReference type="InterPro" id="IPR016024">
    <property type="entry name" value="ARM-type_fold"/>
</dbReference>
<feature type="domain" description="TORTIFOLIA1/SINE1-2 N-terminal" evidence="3">
    <location>
        <begin position="18"/>
        <end position="194"/>
    </location>
</feature>
<dbReference type="SUPFAM" id="SSF48371">
    <property type="entry name" value="ARM repeat"/>
    <property type="match status" value="1"/>
</dbReference>
<dbReference type="PANTHER" id="PTHR31355">
    <property type="entry name" value="MICROTUBULE-ASSOCIATED PROTEIN TORTIFOLIA1"/>
    <property type="match status" value="1"/>
</dbReference>
<name>A0AAN7LP25_TRANT</name>
<feature type="region of interest" description="Disordered" evidence="1">
    <location>
        <begin position="312"/>
        <end position="354"/>
    </location>
</feature>
<feature type="compositionally biased region" description="Polar residues" evidence="1">
    <location>
        <begin position="458"/>
        <end position="470"/>
    </location>
</feature>
<dbReference type="InterPro" id="IPR011989">
    <property type="entry name" value="ARM-like"/>
</dbReference>
<evidence type="ECO:0000256" key="2">
    <source>
        <dbReference type="SAM" id="Phobius"/>
    </source>
</evidence>